<organism evidence="2 3">
    <name type="scientific">Brachybacterium huguangmaarense</name>
    <dbReference type="NCBI Taxonomy" id="1652028"/>
    <lineage>
        <taxon>Bacteria</taxon>
        <taxon>Bacillati</taxon>
        <taxon>Actinomycetota</taxon>
        <taxon>Actinomycetes</taxon>
        <taxon>Micrococcales</taxon>
        <taxon>Dermabacteraceae</taxon>
        <taxon>Brachybacterium</taxon>
    </lineage>
</organism>
<dbReference type="RefSeq" id="WP_263593961.1">
    <property type="nucleotide sequence ID" value="NZ_CP107020.1"/>
</dbReference>
<evidence type="ECO:0000259" key="1">
    <source>
        <dbReference type="Pfam" id="PF09860"/>
    </source>
</evidence>
<feature type="domain" description="DUF2087" evidence="1">
    <location>
        <begin position="73"/>
        <end position="139"/>
    </location>
</feature>
<proteinExistence type="predicted"/>
<sequence length="170" mass="19261">MTRNSDFKQLVRARMGQTGENYTAARAALLAERATDPRGELISPPAAPRAEPDPVAARVQHERLIRPFLREGRLVQIPSRRRARFAVMLELLARFAPGDVYSEAEVGEILGVLHDDVAYLRRELVDYGLLERDSLGAYWVTRTMPARTGTMTQEITDWEQVWLPRFLASA</sequence>
<dbReference type="Pfam" id="PF09860">
    <property type="entry name" value="DUF2087"/>
    <property type="match status" value="1"/>
</dbReference>
<keyword evidence="3" id="KW-1185">Reference proteome</keyword>
<dbReference type="InterPro" id="IPR018656">
    <property type="entry name" value="DUF2087"/>
</dbReference>
<dbReference type="Proteomes" id="UP001164305">
    <property type="component" value="Chromosome"/>
</dbReference>
<accession>A0ABY6G0M5</accession>
<evidence type="ECO:0000313" key="3">
    <source>
        <dbReference type="Proteomes" id="UP001164305"/>
    </source>
</evidence>
<protein>
    <submittedName>
        <fullName evidence="2">DUF2087 domain-containing protein</fullName>
    </submittedName>
</protein>
<dbReference type="EMBL" id="CP107020">
    <property type="protein sequence ID" value="UYG16748.1"/>
    <property type="molecule type" value="Genomic_DNA"/>
</dbReference>
<name>A0ABY6G0M5_9MICO</name>
<evidence type="ECO:0000313" key="2">
    <source>
        <dbReference type="EMBL" id="UYG16748.1"/>
    </source>
</evidence>
<gene>
    <name evidence="2" type="ORF">BRM3_14290</name>
</gene>
<reference evidence="2" key="1">
    <citation type="submission" date="2022-10" db="EMBL/GenBank/DDBJ databases">
        <title>Whole-Genome Sequencing of Brachybacterium huguangmaarense BRM-3, Isolated from Betula schmidtii.</title>
        <authorList>
            <person name="Haam D."/>
        </authorList>
    </citation>
    <scope>NUCLEOTIDE SEQUENCE</scope>
    <source>
        <strain evidence="2">BRM-3</strain>
    </source>
</reference>